<sequence length="73" mass="8540">MASKPKRRRTEELDRTETILLGNDLKQIKNILLNLKEIKKVDALKLKAKEFPRIGVTLMTVLWKCSLQNFDDE</sequence>
<protein>
    <submittedName>
        <fullName evidence="1">Uncharacterized protein</fullName>
    </submittedName>
</protein>
<comment type="caution">
    <text evidence="1">The sequence shown here is derived from an EMBL/GenBank/DDBJ whole genome shotgun (WGS) entry which is preliminary data.</text>
</comment>
<reference evidence="2" key="1">
    <citation type="submission" date="2012-08" db="EMBL/GenBank/DDBJ databases">
        <title>The Genome Sequence of Wuchereria bancrofti.</title>
        <authorList>
            <person name="Nutman T.B."/>
            <person name="Fink D.L."/>
            <person name="Russ C."/>
            <person name="Young S."/>
            <person name="Zeng Q."/>
            <person name="Koehrsen M."/>
            <person name="Alvarado L."/>
            <person name="Berlin A."/>
            <person name="Chapman S.B."/>
            <person name="Chen Z."/>
            <person name="Freedman E."/>
            <person name="Gellesch M."/>
            <person name="Goldberg J."/>
            <person name="Griggs A."/>
            <person name="Gujja S."/>
            <person name="Heilman E.R."/>
            <person name="Heiman D."/>
            <person name="Hepburn T."/>
            <person name="Howarth C."/>
            <person name="Jen D."/>
            <person name="Larson L."/>
            <person name="Lewis B."/>
            <person name="Mehta T."/>
            <person name="Park D."/>
            <person name="Pearson M."/>
            <person name="Roberts A."/>
            <person name="Saif S."/>
            <person name="Shea T."/>
            <person name="Shenoy N."/>
            <person name="Sisk P."/>
            <person name="Stolte C."/>
            <person name="Sykes S."/>
            <person name="Walk T."/>
            <person name="White J."/>
            <person name="Yandava C."/>
            <person name="Haas B."/>
            <person name="Henn M.R."/>
            <person name="Nusbaum C."/>
            <person name="Birren B."/>
        </authorList>
    </citation>
    <scope>NUCLEOTIDE SEQUENCE [LARGE SCALE GENOMIC DNA]</scope>
    <source>
        <strain evidence="2">NA</strain>
    </source>
</reference>
<accession>J9F5X8</accession>
<dbReference type="EMBL" id="ADBV01002654">
    <property type="protein sequence ID" value="EJW82759.1"/>
    <property type="molecule type" value="Genomic_DNA"/>
</dbReference>
<proteinExistence type="predicted"/>
<evidence type="ECO:0000313" key="2">
    <source>
        <dbReference type="Proteomes" id="UP000004810"/>
    </source>
</evidence>
<gene>
    <name evidence="1" type="ORF">WUBG_06328</name>
</gene>
<evidence type="ECO:0000313" key="1">
    <source>
        <dbReference type="EMBL" id="EJW82759.1"/>
    </source>
</evidence>
<dbReference type="Proteomes" id="UP000004810">
    <property type="component" value="Unassembled WGS sequence"/>
</dbReference>
<dbReference type="AlphaFoldDB" id="J9F5X8"/>
<organism evidence="1 2">
    <name type="scientific">Wuchereria bancrofti</name>
    <dbReference type="NCBI Taxonomy" id="6293"/>
    <lineage>
        <taxon>Eukaryota</taxon>
        <taxon>Metazoa</taxon>
        <taxon>Ecdysozoa</taxon>
        <taxon>Nematoda</taxon>
        <taxon>Chromadorea</taxon>
        <taxon>Rhabditida</taxon>
        <taxon>Spirurina</taxon>
        <taxon>Spiruromorpha</taxon>
        <taxon>Filarioidea</taxon>
        <taxon>Onchocercidae</taxon>
        <taxon>Wuchereria</taxon>
    </lineage>
</organism>
<name>J9F5X8_WUCBA</name>